<evidence type="ECO:0000313" key="2">
    <source>
        <dbReference type="EMBL" id="MCD7453278.1"/>
    </source>
</evidence>
<comment type="caution">
    <text evidence="2">The sequence shown here is derived from an EMBL/GenBank/DDBJ whole genome shotgun (WGS) entry which is preliminary data.</text>
</comment>
<protein>
    <submittedName>
        <fullName evidence="2">Uncharacterized protein</fullName>
    </submittedName>
</protein>
<name>A0ABS8S2M0_DATST</name>
<gene>
    <name evidence="2" type="ORF">HAX54_020357</name>
</gene>
<organism evidence="2 3">
    <name type="scientific">Datura stramonium</name>
    <name type="common">Jimsonweed</name>
    <name type="synonym">Common thornapple</name>
    <dbReference type="NCBI Taxonomy" id="4076"/>
    <lineage>
        <taxon>Eukaryota</taxon>
        <taxon>Viridiplantae</taxon>
        <taxon>Streptophyta</taxon>
        <taxon>Embryophyta</taxon>
        <taxon>Tracheophyta</taxon>
        <taxon>Spermatophyta</taxon>
        <taxon>Magnoliopsida</taxon>
        <taxon>eudicotyledons</taxon>
        <taxon>Gunneridae</taxon>
        <taxon>Pentapetalae</taxon>
        <taxon>asterids</taxon>
        <taxon>lamiids</taxon>
        <taxon>Solanales</taxon>
        <taxon>Solanaceae</taxon>
        <taxon>Solanoideae</taxon>
        <taxon>Datureae</taxon>
        <taxon>Datura</taxon>
    </lineage>
</organism>
<accession>A0ABS8S2M0</accession>
<keyword evidence="3" id="KW-1185">Reference proteome</keyword>
<dbReference type="EMBL" id="JACEIK010000246">
    <property type="protein sequence ID" value="MCD7453278.1"/>
    <property type="molecule type" value="Genomic_DNA"/>
</dbReference>
<feature type="compositionally biased region" description="Low complexity" evidence="1">
    <location>
        <begin position="41"/>
        <end position="52"/>
    </location>
</feature>
<dbReference type="Proteomes" id="UP000823775">
    <property type="component" value="Unassembled WGS sequence"/>
</dbReference>
<feature type="region of interest" description="Disordered" evidence="1">
    <location>
        <begin position="1"/>
        <end position="59"/>
    </location>
</feature>
<proteinExistence type="predicted"/>
<reference evidence="2 3" key="1">
    <citation type="journal article" date="2021" name="BMC Genomics">
        <title>Datura genome reveals duplications of psychoactive alkaloid biosynthetic genes and high mutation rate following tissue culture.</title>
        <authorList>
            <person name="Rajewski A."/>
            <person name="Carter-House D."/>
            <person name="Stajich J."/>
            <person name="Litt A."/>
        </authorList>
    </citation>
    <scope>NUCLEOTIDE SEQUENCE [LARGE SCALE GENOMIC DNA]</scope>
    <source>
        <strain evidence="2">AR-01</strain>
    </source>
</reference>
<sequence length="155" mass="17910">MFGQPPHKGGSRRRSPPQPRAQHRRFEDPNHIHSQSQNYYFPSNPFSPQNPNLMNQNSNFGYLPFQQNSGFQFSSRGNNEVVERVDRAVIKARRDLIEAGENVSAWKVSQAALVMLKADSWDSLGLRMQQVPSLFQLIVTDGKWRTHRQRWGFMG</sequence>
<evidence type="ECO:0000313" key="3">
    <source>
        <dbReference type="Proteomes" id="UP000823775"/>
    </source>
</evidence>
<evidence type="ECO:0000256" key="1">
    <source>
        <dbReference type="SAM" id="MobiDB-lite"/>
    </source>
</evidence>